<feature type="transmembrane region" description="Helical" evidence="6">
    <location>
        <begin position="76"/>
        <end position="93"/>
    </location>
</feature>
<keyword evidence="2 6" id="KW-1003">Cell membrane</keyword>
<organism evidence="7 8">
    <name type="scientific">Phlebotomus papatasi</name>
    <name type="common">Sandfly</name>
    <dbReference type="NCBI Taxonomy" id="29031"/>
    <lineage>
        <taxon>Eukaryota</taxon>
        <taxon>Metazoa</taxon>
        <taxon>Ecdysozoa</taxon>
        <taxon>Arthropoda</taxon>
        <taxon>Hexapoda</taxon>
        <taxon>Insecta</taxon>
        <taxon>Pterygota</taxon>
        <taxon>Neoptera</taxon>
        <taxon>Endopterygota</taxon>
        <taxon>Diptera</taxon>
        <taxon>Nematocera</taxon>
        <taxon>Psychodoidea</taxon>
        <taxon>Psychodidae</taxon>
        <taxon>Phlebotomus</taxon>
        <taxon>Phlebotomus</taxon>
    </lineage>
</organism>
<dbReference type="GO" id="GO:0005886">
    <property type="term" value="C:plasma membrane"/>
    <property type="evidence" value="ECO:0007669"/>
    <property type="project" value="UniProtKB-SubCell"/>
</dbReference>
<evidence type="ECO:0000256" key="2">
    <source>
        <dbReference type="ARBA" id="ARBA00022475"/>
    </source>
</evidence>
<evidence type="ECO:0000256" key="3">
    <source>
        <dbReference type="ARBA" id="ARBA00022692"/>
    </source>
</evidence>
<dbReference type="VEuPathDB" id="VectorBase:PPAI013252"/>
<dbReference type="InterPro" id="IPR013604">
    <property type="entry name" value="7TM_chemorcpt"/>
</dbReference>
<dbReference type="GO" id="GO:0007165">
    <property type="term" value="P:signal transduction"/>
    <property type="evidence" value="ECO:0007669"/>
    <property type="project" value="UniProtKB-KW"/>
</dbReference>
<keyword evidence="3 6" id="KW-0812">Transmembrane</keyword>
<dbReference type="EnsemblMetazoa" id="PPAI013252-RA">
    <property type="protein sequence ID" value="PPAI013252-PA"/>
    <property type="gene ID" value="PPAI013252"/>
</dbReference>
<dbReference type="EMBL" id="AJVK01002331">
    <property type="status" value="NOT_ANNOTATED_CDS"/>
    <property type="molecule type" value="Genomic_DNA"/>
</dbReference>
<dbReference type="AlphaFoldDB" id="A0A3F2ZEJ2"/>
<dbReference type="Proteomes" id="UP000092462">
    <property type="component" value="Unassembled WGS sequence"/>
</dbReference>
<comment type="similarity">
    <text evidence="6">Belongs to the insect chemoreceptor superfamily. Gustatory receptor (GR) family.</text>
</comment>
<name>A0A3F2ZEJ2_PHLPP</name>
<keyword evidence="6" id="KW-0807">Transducer</keyword>
<keyword evidence="4 6" id="KW-1133">Transmembrane helix</keyword>
<dbReference type="Pfam" id="PF08395">
    <property type="entry name" value="7tm_7"/>
    <property type="match status" value="1"/>
</dbReference>
<proteinExistence type="inferred from homology"/>
<evidence type="ECO:0000256" key="4">
    <source>
        <dbReference type="ARBA" id="ARBA00022989"/>
    </source>
</evidence>
<evidence type="ECO:0000256" key="1">
    <source>
        <dbReference type="ARBA" id="ARBA00004651"/>
    </source>
</evidence>
<comment type="function">
    <text evidence="6">Gustatory receptor which mediates acceptance or avoidance behavior, depending on its substrates.</text>
</comment>
<keyword evidence="6" id="KW-0675">Receptor</keyword>
<feature type="transmembrane region" description="Helical" evidence="6">
    <location>
        <begin position="35"/>
        <end position="56"/>
    </location>
</feature>
<evidence type="ECO:0000313" key="8">
    <source>
        <dbReference type="Proteomes" id="UP000092462"/>
    </source>
</evidence>
<feature type="transmembrane region" description="Helical" evidence="6">
    <location>
        <begin position="157"/>
        <end position="180"/>
    </location>
</feature>
<sequence>MTLQECLGLSFKLQKFITIPNYGEKSWTIGSLGRILPILVCTCGALSDIIHALIVPRVPQVEDSSVVSRTVSKMDYMVNCMGLIVIVILGFHCNSDHLTMYIHINDFEKRLLWGQAEIRKRQLRNNRDVCICIFYNIFLNCVFFYINFATYDLRSGILYMIYMITMCVSDTITVYIVHIYKEVHTLARRLRLRELLLRNELNTFLLLADFLNIIPHLNSALGELTFLTFIQHIICSSFSSYIIFWTIFDTNMPLELFIFCIACIFWMIRSTGCIIYLSISGNNLSDEITNLLRCINKMNERGNQENFVFNQDQMLLWSHHLDTRIIAGGFLEINNSGIFSIICSAVTYLLVWLQFKQLEDFNYI</sequence>
<reference evidence="7" key="1">
    <citation type="submission" date="2022-08" db="UniProtKB">
        <authorList>
            <consortium name="EnsemblMetazoa"/>
        </authorList>
    </citation>
    <scope>IDENTIFICATION</scope>
    <source>
        <strain evidence="7">Israel</strain>
    </source>
</reference>
<feature type="transmembrane region" description="Helical" evidence="6">
    <location>
        <begin position="256"/>
        <end position="279"/>
    </location>
</feature>
<feature type="transmembrane region" description="Helical" evidence="6">
    <location>
        <begin position="224"/>
        <end position="244"/>
    </location>
</feature>
<keyword evidence="8" id="KW-1185">Reference proteome</keyword>
<dbReference type="GO" id="GO:0050909">
    <property type="term" value="P:sensory perception of taste"/>
    <property type="evidence" value="ECO:0007669"/>
    <property type="project" value="InterPro"/>
</dbReference>
<keyword evidence="5 6" id="KW-0472">Membrane</keyword>
<accession>A0A3F2ZEJ2</accession>
<feature type="transmembrane region" description="Helical" evidence="6">
    <location>
        <begin position="129"/>
        <end position="151"/>
    </location>
</feature>
<protein>
    <recommendedName>
        <fullName evidence="6">Gustatory receptor</fullName>
    </recommendedName>
</protein>
<feature type="transmembrane region" description="Helical" evidence="6">
    <location>
        <begin position="337"/>
        <end position="355"/>
    </location>
</feature>
<comment type="subcellular location">
    <subcellularLocation>
        <location evidence="1 6">Cell membrane</location>
        <topology evidence="1 6">Multi-pass membrane protein</topology>
    </subcellularLocation>
</comment>
<evidence type="ECO:0000256" key="6">
    <source>
        <dbReference type="RuleBase" id="RU363108"/>
    </source>
</evidence>
<evidence type="ECO:0000313" key="7">
    <source>
        <dbReference type="EnsemblMetazoa" id="PPAI013252-PA"/>
    </source>
</evidence>
<evidence type="ECO:0000256" key="5">
    <source>
        <dbReference type="ARBA" id="ARBA00023136"/>
    </source>
</evidence>